<evidence type="ECO:0000313" key="3">
    <source>
        <dbReference type="Proteomes" id="UP000594261"/>
    </source>
</evidence>
<evidence type="ECO:0000259" key="1">
    <source>
        <dbReference type="Pfam" id="PF13966"/>
    </source>
</evidence>
<dbReference type="Proteomes" id="UP000594261">
    <property type="component" value="Chromosome 10"/>
</dbReference>
<reference evidence="2" key="2">
    <citation type="submission" date="2021-01" db="UniProtKB">
        <authorList>
            <consortium name="EnsemblPlants"/>
        </authorList>
    </citation>
    <scope>IDENTIFICATION</scope>
</reference>
<dbReference type="InParanoid" id="A0A7N2RBZ0"/>
<dbReference type="EMBL" id="LRBV02000010">
    <property type="status" value="NOT_ANNOTATED_CDS"/>
    <property type="molecule type" value="Genomic_DNA"/>
</dbReference>
<sequence length="194" mass="22473">MPRGEGDDNLIWKLTKTDVFDVRFYYKLLSGPLTDVFPWGCIWWVKVPKRVSFFLWTAARGGILTIDNLVKRGQSLVNRCCFYSSVYHELSAIRQDLESLLKTVEDLVTQMKGNQVPSDLDIDKEVQVSTEVSMFMQSKESTIESQQQEASILEESSIMHEDLQLDEVKIVDIPIPHIEFVIPKKFHEVEYKKL</sequence>
<reference evidence="2 3" key="1">
    <citation type="journal article" date="2016" name="G3 (Bethesda)">
        <title>First Draft Assembly and Annotation of the Genome of a California Endemic Oak Quercus lobata Nee (Fagaceae).</title>
        <authorList>
            <person name="Sork V.L."/>
            <person name="Fitz-Gibbon S.T."/>
            <person name="Puiu D."/>
            <person name="Crepeau M."/>
            <person name="Gugger P.F."/>
            <person name="Sherman R."/>
            <person name="Stevens K."/>
            <person name="Langley C.H."/>
            <person name="Pellegrini M."/>
            <person name="Salzberg S.L."/>
        </authorList>
    </citation>
    <scope>NUCLEOTIDE SEQUENCE [LARGE SCALE GENOMIC DNA]</scope>
    <source>
        <strain evidence="2 3">cv. SW786</strain>
    </source>
</reference>
<dbReference type="AlphaFoldDB" id="A0A7N2RBZ0"/>
<dbReference type="InterPro" id="IPR026960">
    <property type="entry name" value="RVT-Znf"/>
</dbReference>
<dbReference type="EnsemblPlants" id="QL10p027521:mrna">
    <property type="protein sequence ID" value="QL10p027521:mrna"/>
    <property type="gene ID" value="QL10p027521"/>
</dbReference>
<organism evidence="2 3">
    <name type="scientific">Quercus lobata</name>
    <name type="common">Valley oak</name>
    <dbReference type="NCBI Taxonomy" id="97700"/>
    <lineage>
        <taxon>Eukaryota</taxon>
        <taxon>Viridiplantae</taxon>
        <taxon>Streptophyta</taxon>
        <taxon>Embryophyta</taxon>
        <taxon>Tracheophyta</taxon>
        <taxon>Spermatophyta</taxon>
        <taxon>Magnoliopsida</taxon>
        <taxon>eudicotyledons</taxon>
        <taxon>Gunneridae</taxon>
        <taxon>Pentapetalae</taxon>
        <taxon>rosids</taxon>
        <taxon>fabids</taxon>
        <taxon>Fagales</taxon>
        <taxon>Fagaceae</taxon>
        <taxon>Quercus</taxon>
    </lineage>
</organism>
<protein>
    <recommendedName>
        <fullName evidence="1">Reverse transcriptase zinc-binding domain-containing protein</fullName>
    </recommendedName>
</protein>
<dbReference type="Pfam" id="PF13966">
    <property type="entry name" value="zf-RVT"/>
    <property type="match status" value="1"/>
</dbReference>
<dbReference type="Gramene" id="QL10p027521:mrna">
    <property type="protein sequence ID" value="QL10p027521:mrna"/>
    <property type="gene ID" value="QL10p027521"/>
</dbReference>
<proteinExistence type="predicted"/>
<feature type="domain" description="Reverse transcriptase zinc-binding" evidence="1">
    <location>
        <begin position="20"/>
        <end position="85"/>
    </location>
</feature>
<accession>A0A7N2RBZ0</accession>
<name>A0A7N2RBZ0_QUELO</name>
<keyword evidence="3" id="KW-1185">Reference proteome</keyword>
<evidence type="ECO:0000313" key="2">
    <source>
        <dbReference type="EnsemblPlants" id="QL10p027521:mrna"/>
    </source>
</evidence>